<evidence type="ECO:0000313" key="1">
    <source>
        <dbReference type="EMBL" id="UXE61216.1"/>
    </source>
</evidence>
<gene>
    <name evidence="1" type="ORF">KA717_38565</name>
</gene>
<dbReference type="AlphaFoldDB" id="A0A977KWI3"/>
<proteinExistence type="predicted"/>
<organism evidence="1">
    <name type="scientific">Woronichinia naegeliana WA131</name>
    <dbReference type="NCBI Taxonomy" id="2824559"/>
    <lineage>
        <taxon>Bacteria</taxon>
        <taxon>Bacillati</taxon>
        <taxon>Cyanobacteriota</taxon>
        <taxon>Cyanophyceae</taxon>
        <taxon>Synechococcales</taxon>
        <taxon>Coelosphaeriaceae</taxon>
        <taxon>Woronichinia</taxon>
    </lineage>
</organism>
<name>A0A977KWI3_9CYAN</name>
<accession>A0A977KWI3</accession>
<dbReference type="EMBL" id="CP073041">
    <property type="protein sequence ID" value="UXE61216.1"/>
    <property type="molecule type" value="Genomic_DNA"/>
</dbReference>
<protein>
    <submittedName>
        <fullName evidence="1">Uncharacterized protein</fullName>
    </submittedName>
</protein>
<sequence length="119" mass="13315">MTYSFLKLTTISLLSLGIATTLTTAFLPKAIAFSVCGLRPEAAAFKTKSYLITICLGEASYQLMLTYHDGTGYKRVPVQREGKRFRGTDGQQNYIIDRQQFVIGTDGKEPIRERVLTSR</sequence>
<dbReference type="Proteomes" id="UP001065613">
    <property type="component" value="Chromosome"/>
</dbReference>
<reference evidence="1" key="1">
    <citation type="submission" date="2021-04" db="EMBL/GenBank/DDBJ databases">
        <title>Genome sequence of Woronichinia naegeliana from Washington state freshwater lake bloom.</title>
        <authorList>
            <person name="Dreher T.W."/>
        </authorList>
    </citation>
    <scope>NUCLEOTIDE SEQUENCE</scope>
    <source>
        <strain evidence="1">WA131</strain>
    </source>
</reference>
<dbReference type="KEGG" id="wna:KA717_38565"/>